<accession>A0A837D9Z3</accession>
<proteinExistence type="inferred from homology"/>
<evidence type="ECO:0000313" key="3">
    <source>
        <dbReference type="EMBL" id="KHF44447.1"/>
    </source>
</evidence>
<dbReference type="PANTHER" id="PTHR34406">
    <property type="entry name" value="PROTEIN YCEI"/>
    <property type="match status" value="1"/>
</dbReference>
<dbReference type="InterPro" id="IPR007372">
    <property type="entry name" value="Lipid/polyisoprenoid-bd_YceI"/>
</dbReference>
<dbReference type="SMART" id="SM00867">
    <property type="entry name" value="YceI"/>
    <property type="match status" value="1"/>
</dbReference>
<dbReference type="PANTHER" id="PTHR34406:SF1">
    <property type="entry name" value="PROTEIN YCEI"/>
    <property type="match status" value="1"/>
</dbReference>
<gene>
    <name evidence="3" type="ORF">MINT15_13290</name>
</gene>
<evidence type="ECO:0000313" key="4">
    <source>
        <dbReference type="Proteomes" id="UP000030848"/>
    </source>
</evidence>
<dbReference type="InterPro" id="IPR036761">
    <property type="entry name" value="TTHA0802/YceI-like_sf"/>
</dbReference>
<dbReference type="EMBL" id="JRZE01000003">
    <property type="protein sequence ID" value="KHF44447.1"/>
    <property type="molecule type" value="Genomic_DNA"/>
</dbReference>
<feature type="domain" description="Lipid/polyisoprenoid-binding YceI-like" evidence="2">
    <location>
        <begin position="17"/>
        <end position="168"/>
    </location>
</feature>
<comment type="similarity">
    <text evidence="1">Belongs to the UPF0312 family.</text>
</comment>
<reference evidence="3 4" key="1">
    <citation type="submission" date="2014-10" db="EMBL/GenBank/DDBJ databases">
        <title>Genome sequence of Micropolyspora internatus JCM3315.</title>
        <authorList>
            <person name="Shin S.-K."/>
            <person name="Yi H."/>
        </authorList>
    </citation>
    <scope>NUCLEOTIDE SEQUENCE [LARGE SCALE GENOMIC DNA]</scope>
    <source>
        <strain evidence="3 4">JCM 3315</strain>
    </source>
</reference>
<organism evidence="3 4">
    <name type="scientific">Saccharomonospora viridis</name>
    <dbReference type="NCBI Taxonomy" id="1852"/>
    <lineage>
        <taxon>Bacteria</taxon>
        <taxon>Bacillati</taxon>
        <taxon>Actinomycetota</taxon>
        <taxon>Actinomycetes</taxon>
        <taxon>Pseudonocardiales</taxon>
        <taxon>Pseudonocardiaceae</taxon>
        <taxon>Saccharomonospora</taxon>
    </lineage>
</organism>
<dbReference type="SUPFAM" id="SSF101874">
    <property type="entry name" value="YceI-like"/>
    <property type="match status" value="1"/>
</dbReference>
<dbReference type="Pfam" id="PF04264">
    <property type="entry name" value="YceI"/>
    <property type="match status" value="1"/>
</dbReference>
<dbReference type="RefSeq" id="WP_015787968.1">
    <property type="nucleotide sequence ID" value="NZ_CALJZO010000015.1"/>
</dbReference>
<evidence type="ECO:0000259" key="2">
    <source>
        <dbReference type="SMART" id="SM00867"/>
    </source>
</evidence>
<dbReference type="Gene3D" id="2.40.128.110">
    <property type="entry name" value="Lipid/polyisoprenoid-binding, YceI-like"/>
    <property type="match status" value="1"/>
</dbReference>
<name>A0A837D9Z3_9PSEU</name>
<protein>
    <recommendedName>
        <fullName evidence="2">Lipid/polyisoprenoid-binding YceI-like domain-containing protein</fullName>
    </recommendedName>
</protein>
<evidence type="ECO:0000256" key="1">
    <source>
        <dbReference type="ARBA" id="ARBA00008812"/>
    </source>
</evidence>
<dbReference type="Proteomes" id="UP000030848">
    <property type="component" value="Unassembled WGS sequence"/>
</dbReference>
<sequence length="172" mass="18730">MTSGQPDLIATSPRPGHYEIDPAGSTVAFRTTHLFGLLPVRGTFTVSRGTVEVAESITESTVHAEIDMASFRTLTPLRDTVVRSRLYLDTDRYPTSTFASQRWDGETLTGTLTVRDIAKPATLVVGRSVVDGDSFTVHATASVDRTDFGVTATPGMLGRFLSFFLTVRCVRK</sequence>
<comment type="caution">
    <text evidence="3">The sequence shown here is derived from an EMBL/GenBank/DDBJ whole genome shotgun (WGS) entry which is preliminary data.</text>
</comment>
<dbReference type="OrthoDB" id="9811006at2"/>
<dbReference type="AlphaFoldDB" id="A0A837D9Z3"/>
<dbReference type="OMA" id="RFRTRTM"/>